<organism evidence="4 5">
    <name type="scientific">Roseibaca calidilacus</name>
    <dbReference type="NCBI Taxonomy" id="1666912"/>
    <lineage>
        <taxon>Bacteria</taxon>
        <taxon>Pseudomonadati</taxon>
        <taxon>Pseudomonadota</taxon>
        <taxon>Alphaproteobacteria</taxon>
        <taxon>Rhodobacterales</taxon>
        <taxon>Paracoccaceae</taxon>
        <taxon>Roseinatronobacter</taxon>
    </lineage>
</organism>
<evidence type="ECO:0000259" key="2">
    <source>
        <dbReference type="Pfam" id="PF00582"/>
    </source>
</evidence>
<evidence type="ECO:0000313" key="6">
    <source>
        <dbReference type="Proteomes" id="UP000182045"/>
    </source>
</evidence>
<proteinExistence type="inferred from homology"/>
<dbReference type="InterPro" id="IPR006016">
    <property type="entry name" value="UspA"/>
</dbReference>
<sequence>MYSHLLVTVAYEGEHDAARSLQVARALAAPGAKVTLIHVMEPAPLFTLDYLPENWREDMHRAITADLGGLAAGFEDGHAVVVEGDPAHEVLDYAQENGVDCIVIASHRPGTHRLMLGSTAAKIVGRALCAVHVARRAD</sequence>
<dbReference type="EMBL" id="FBYC01000004">
    <property type="protein sequence ID" value="CUX81675.1"/>
    <property type="molecule type" value="Genomic_DNA"/>
</dbReference>
<dbReference type="Gene3D" id="3.40.50.620">
    <property type="entry name" value="HUPs"/>
    <property type="match status" value="1"/>
</dbReference>
<evidence type="ECO:0000313" key="5">
    <source>
        <dbReference type="Proteomes" id="UP000050413"/>
    </source>
</evidence>
<dbReference type="EMBL" id="LJSG01000002">
    <property type="protein sequence ID" value="KPP95807.1"/>
    <property type="molecule type" value="Genomic_DNA"/>
</dbReference>
<evidence type="ECO:0000313" key="3">
    <source>
        <dbReference type="EMBL" id="CUX81675.1"/>
    </source>
</evidence>
<name>A0A0P7WP86_9RHOB</name>
<comment type="similarity">
    <text evidence="1">Belongs to the universal stress protein A family.</text>
</comment>
<dbReference type="AlphaFoldDB" id="A0A0P7WP86"/>
<dbReference type="SUPFAM" id="SSF52402">
    <property type="entry name" value="Adenine nucleotide alpha hydrolases-like"/>
    <property type="match status" value="1"/>
</dbReference>
<dbReference type="Proteomes" id="UP000050413">
    <property type="component" value="Unassembled WGS sequence"/>
</dbReference>
<evidence type="ECO:0000313" key="4">
    <source>
        <dbReference type="EMBL" id="KPP95807.1"/>
    </source>
</evidence>
<protein>
    <submittedName>
        <fullName evidence="3">Nucleotide-binding universal stress protein, UspA family</fullName>
    </submittedName>
    <submittedName>
        <fullName evidence="4">Universal stress protein family protein</fullName>
    </submittedName>
</protein>
<reference evidence="4 5" key="1">
    <citation type="submission" date="2015-09" db="EMBL/GenBank/DDBJ databases">
        <title>Identification and resolution of microdiversity through metagenomic sequencing of parallel consortia.</title>
        <authorList>
            <person name="Nelson W.C."/>
            <person name="Romine M.F."/>
            <person name="Lindemann S.R."/>
        </authorList>
    </citation>
    <scope>NUCLEOTIDE SEQUENCE [LARGE SCALE GENOMIC DNA]</scope>
    <source>
        <strain evidence="4">HL-91</strain>
    </source>
</reference>
<dbReference type="OrthoDB" id="9792500at2"/>
<dbReference type="InterPro" id="IPR014729">
    <property type="entry name" value="Rossmann-like_a/b/a_fold"/>
</dbReference>
<reference evidence="3 6" key="2">
    <citation type="submission" date="2016-01" db="EMBL/GenBank/DDBJ databases">
        <authorList>
            <person name="Varghese N."/>
        </authorList>
    </citation>
    <scope>NUCLEOTIDE SEQUENCE [LARGE SCALE GENOMIC DNA]</scope>
    <source>
        <strain evidence="3 6">HL-91</strain>
    </source>
</reference>
<dbReference type="PANTHER" id="PTHR46268:SF6">
    <property type="entry name" value="UNIVERSAL STRESS PROTEIN UP12"/>
    <property type="match status" value="1"/>
</dbReference>
<dbReference type="STRING" id="1666912.Ga0058931_1909"/>
<dbReference type="Proteomes" id="UP000182045">
    <property type="component" value="Unassembled WGS sequence"/>
</dbReference>
<gene>
    <name evidence="3" type="ORF">Ga0058931_1909</name>
    <name evidence="4" type="ORF">HLUCCA05_03830</name>
</gene>
<comment type="caution">
    <text evidence="4">The sequence shown here is derived from an EMBL/GenBank/DDBJ whole genome shotgun (WGS) entry which is preliminary data.</text>
</comment>
<dbReference type="PANTHER" id="PTHR46268">
    <property type="entry name" value="STRESS RESPONSE PROTEIN NHAX"/>
    <property type="match status" value="1"/>
</dbReference>
<keyword evidence="6" id="KW-1185">Reference proteome</keyword>
<accession>A0A0P7WP86</accession>
<dbReference type="PRINTS" id="PR01438">
    <property type="entry name" value="UNVRSLSTRESS"/>
</dbReference>
<dbReference type="InterPro" id="IPR006015">
    <property type="entry name" value="Universal_stress_UspA"/>
</dbReference>
<evidence type="ECO:0000256" key="1">
    <source>
        <dbReference type="ARBA" id="ARBA00008791"/>
    </source>
</evidence>
<dbReference type="RefSeq" id="WP_072246127.1">
    <property type="nucleotide sequence ID" value="NZ_FBYC01000004.1"/>
</dbReference>
<feature type="domain" description="UspA" evidence="2">
    <location>
        <begin position="7"/>
        <end position="135"/>
    </location>
</feature>
<dbReference type="Pfam" id="PF00582">
    <property type="entry name" value="Usp"/>
    <property type="match status" value="1"/>
</dbReference>
<dbReference type="CDD" id="cd00293">
    <property type="entry name" value="USP-like"/>
    <property type="match status" value="1"/>
</dbReference>